<proteinExistence type="predicted"/>
<dbReference type="RefSeq" id="XP_020910616.1">
    <property type="nucleotide sequence ID" value="XM_021054957.2"/>
</dbReference>
<name>A0A913XVS3_EXADI</name>
<evidence type="ECO:0000313" key="2">
    <source>
        <dbReference type="Proteomes" id="UP000887567"/>
    </source>
</evidence>
<dbReference type="AlphaFoldDB" id="A0A913XVS3"/>
<dbReference type="PANTHER" id="PTHR35069">
    <property type="entry name" value="PROTEIN C9ORF135"/>
    <property type="match status" value="1"/>
</dbReference>
<organism evidence="1 2">
    <name type="scientific">Exaiptasia diaphana</name>
    <name type="common">Tropical sea anemone</name>
    <name type="synonym">Aiptasia pulchella</name>
    <dbReference type="NCBI Taxonomy" id="2652724"/>
    <lineage>
        <taxon>Eukaryota</taxon>
        <taxon>Metazoa</taxon>
        <taxon>Cnidaria</taxon>
        <taxon>Anthozoa</taxon>
        <taxon>Hexacorallia</taxon>
        <taxon>Actiniaria</taxon>
        <taxon>Aiptasiidae</taxon>
        <taxon>Exaiptasia</taxon>
    </lineage>
</organism>
<keyword evidence="2" id="KW-1185">Reference proteome</keyword>
<dbReference type="GO" id="GO:0005886">
    <property type="term" value="C:plasma membrane"/>
    <property type="evidence" value="ECO:0007669"/>
    <property type="project" value="TreeGrafter"/>
</dbReference>
<accession>A0A913XVS3</accession>
<dbReference type="EnsemblMetazoa" id="XM_021054957.2">
    <property type="protein sequence ID" value="XP_020910616.1"/>
    <property type="gene ID" value="LOC110248430"/>
</dbReference>
<dbReference type="KEGG" id="epa:110248430"/>
<dbReference type="InterPro" id="IPR027905">
    <property type="entry name" value="CFAP95"/>
</dbReference>
<dbReference type="Proteomes" id="UP000887567">
    <property type="component" value="Unplaced"/>
</dbReference>
<dbReference type="PANTHER" id="PTHR35069:SF1">
    <property type="entry name" value="CILIA- AND FLAGELLA-ASSOCIATED PROTEIN 95"/>
    <property type="match status" value="1"/>
</dbReference>
<dbReference type="OMA" id="DWCSSRQ"/>
<sequence length="225" mass="26336">MFSQSNPLNVIPDYVERKGSLFLRSDHMDYSRPTLVSNWHQAREAEPKDYDLRDYDPEKRKLHNSTYNRIGNVTTGSLPSTTSHDQMEQSVLLKKDFEERETRLPLVNMSTLNDVNFSTKRDTGAPETGFGSVLPRHHPEHSKRYLDTTYVVDYMAPYPYKQAKTPPPEQDTSPMWKKCHSQFTDIDDYRRHGHNTWMNESGMYANTDMKREFIKPTDTIPERLS</sequence>
<evidence type="ECO:0000313" key="1">
    <source>
        <dbReference type="EnsemblMetazoa" id="XP_020910616.1"/>
    </source>
</evidence>
<dbReference type="Pfam" id="PF15139">
    <property type="entry name" value="CFAP95"/>
    <property type="match status" value="1"/>
</dbReference>
<protein>
    <submittedName>
        <fullName evidence="1">Uncharacterized protein</fullName>
    </submittedName>
</protein>
<dbReference type="OrthoDB" id="309575at2759"/>
<reference evidence="1" key="1">
    <citation type="submission" date="2022-11" db="UniProtKB">
        <authorList>
            <consortium name="EnsemblMetazoa"/>
        </authorList>
    </citation>
    <scope>IDENTIFICATION</scope>
</reference>
<dbReference type="GeneID" id="110248430"/>